<gene>
    <name evidence="1" type="ORF">DI564_07130</name>
</gene>
<reference evidence="1 2" key="1">
    <citation type="submission" date="2017-08" db="EMBL/GenBank/DDBJ databases">
        <title>Infants hospitalized years apart are colonized by the same room-sourced microbial strains.</title>
        <authorList>
            <person name="Brooks B."/>
            <person name="Olm M.R."/>
            <person name="Firek B.A."/>
            <person name="Baker R."/>
            <person name="Thomas B.C."/>
            <person name="Morowitz M.J."/>
            <person name="Banfield J.F."/>
        </authorList>
    </citation>
    <scope>NUCLEOTIDE SEQUENCE [LARGE SCALE GENOMIC DNA]</scope>
    <source>
        <strain evidence="1">S2_005_003_R2_42</strain>
    </source>
</reference>
<name>A0A2W5KHI3_9GAMM</name>
<protein>
    <submittedName>
        <fullName evidence="1">Uncharacterized protein</fullName>
    </submittedName>
</protein>
<comment type="caution">
    <text evidence="1">The sequence shown here is derived from an EMBL/GenBank/DDBJ whole genome shotgun (WGS) entry which is preliminary data.</text>
</comment>
<dbReference type="Proteomes" id="UP000249046">
    <property type="component" value="Unassembled WGS sequence"/>
</dbReference>
<evidence type="ECO:0000313" key="1">
    <source>
        <dbReference type="EMBL" id="PZQ16401.1"/>
    </source>
</evidence>
<proteinExistence type="predicted"/>
<dbReference type="Gene3D" id="2.80.10.50">
    <property type="match status" value="1"/>
</dbReference>
<evidence type="ECO:0000313" key="2">
    <source>
        <dbReference type="Proteomes" id="UP000249046"/>
    </source>
</evidence>
<sequence>MNIASDSTRSDSTRSGRRAGAHGRRMLFLAGWLLAFAAGAAVAQPKPLGPLDAPASEPEMPAGANDFVYDPSFGVGGISVDRFAGTSNAAYDGQKLVRLPNGDVVVAGLIPAGSGDQQLGIVRYSPSGRRVTWPAISAPFGHNANQYIVYPNGAANSPKITNVAAIVQRSGYLYVLVDDKYVDGLEKYRPAVIAFADTGRFVGWWFVHPDNDVYNNARDMAISGSKLTLLGGNSAGGWWTKFWTARFNINADGTLSFNSTFGGNGAPVFTLPTAAGGCSGAQIGGFCPITGIALDYAKSLAVQISPKFYVAFTKKYDNSGDHDPCVARFNDNGTLDTGFGTGGIACVPFDNGGNLEDRAVAMHTDYHMVGTIPNVSYVEDIYLVASVARQFSNGVGVARLNSGGTLNSEFGSGGKIVFGGCGAGCTVNLGPTIPRAITRSGANLGIAGYWDPNLVDDPQLAVVNALNGSFLSFRVMGIASGDAIFGDIVAGPNGGFVTAGWAKDDTVGSWQKMYFTSRIAPEGFVNDLIFRYGHE</sequence>
<accession>A0A2W5KHI3</accession>
<dbReference type="AlphaFoldDB" id="A0A2W5KHI3"/>
<organism evidence="1 2">
    <name type="scientific">Rhodanobacter denitrificans</name>
    <dbReference type="NCBI Taxonomy" id="666685"/>
    <lineage>
        <taxon>Bacteria</taxon>
        <taxon>Pseudomonadati</taxon>
        <taxon>Pseudomonadota</taxon>
        <taxon>Gammaproteobacteria</taxon>
        <taxon>Lysobacterales</taxon>
        <taxon>Rhodanobacteraceae</taxon>
        <taxon>Rhodanobacter</taxon>
    </lineage>
</organism>
<dbReference type="EMBL" id="QFPO01000005">
    <property type="protein sequence ID" value="PZQ16401.1"/>
    <property type="molecule type" value="Genomic_DNA"/>
</dbReference>